<accession>A0A2G5HXT1</accession>
<evidence type="ECO:0000313" key="3">
    <source>
        <dbReference type="Proteomes" id="UP000230605"/>
    </source>
</evidence>
<keyword evidence="4" id="KW-1185">Reference proteome</keyword>
<gene>
    <name evidence="1" type="ORF">CB0940_05304</name>
    <name evidence="2" type="ORF">RHO25_002450</name>
</gene>
<evidence type="ECO:0000313" key="2">
    <source>
        <dbReference type="EMBL" id="WPA97839.1"/>
    </source>
</evidence>
<reference evidence="2 4" key="2">
    <citation type="submission" date="2023-09" db="EMBL/GenBank/DDBJ databases">
        <title>Complete-Gapless Cercospora beticola genome.</title>
        <authorList>
            <person name="Wyatt N.A."/>
            <person name="Spanner R.E."/>
            <person name="Bolton M.D."/>
        </authorList>
    </citation>
    <scope>NUCLEOTIDE SEQUENCE [LARGE SCALE GENOMIC DNA]</scope>
    <source>
        <strain evidence="2">Cb09-40</strain>
    </source>
</reference>
<evidence type="ECO:0000313" key="4">
    <source>
        <dbReference type="Proteomes" id="UP001302367"/>
    </source>
</evidence>
<name>A0A2G5HXT1_CERBT</name>
<dbReference type="Proteomes" id="UP000230605">
    <property type="component" value="Chromosome 2"/>
</dbReference>
<organism evidence="1 3">
    <name type="scientific">Cercospora beticola</name>
    <name type="common">Sugarbeet leaf spot fungus</name>
    <dbReference type="NCBI Taxonomy" id="122368"/>
    <lineage>
        <taxon>Eukaryota</taxon>
        <taxon>Fungi</taxon>
        <taxon>Dikarya</taxon>
        <taxon>Ascomycota</taxon>
        <taxon>Pezizomycotina</taxon>
        <taxon>Dothideomycetes</taxon>
        <taxon>Dothideomycetidae</taxon>
        <taxon>Mycosphaerellales</taxon>
        <taxon>Mycosphaerellaceae</taxon>
        <taxon>Cercospora</taxon>
    </lineage>
</organism>
<proteinExistence type="predicted"/>
<dbReference type="EMBL" id="LKMD01000102">
    <property type="protein sequence ID" value="PIA97355.1"/>
    <property type="molecule type" value="Genomic_DNA"/>
</dbReference>
<dbReference type="OrthoDB" id="2853639at2759"/>
<dbReference type="EMBL" id="CP134185">
    <property type="protein sequence ID" value="WPA97839.1"/>
    <property type="molecule type" value="Genomic_DNA"/>
</dbReference>
<dbReference type="Proteomes" id="UP001302367">
    <property type="component" value="Chromosome 2"/>
</dbReference>
<protein>
    <submittedName>
        <fullName evidence="1">Uncharacterized protein</fullName>
    </submittedName>
</protein>
<evidence type="ECO:0000313" key="1">
    <source>
        <dbReference type="EMBL" id="PIA97355.1"/>
    </source>
</evidence>
<sequence>MAKVKPTFTSLPEDILVMLPNYLRNIEDYTNLSSTCRKLRSCMATALPNTILRLAAAQSTTFFRPSPHFLVMATARELGNWARQSDDNEASFVSHCQLQGIDGMLELALTHCGLTVQRIRELHEMRMSIINPVTDIIDKCVGKQWYSNPGFWDGGVSDAYTIYSEPAINFFHLAIYGELFAPEFDPALTGAPGRRLSVDTRLTFVRYCIPEPSAGNGSNTGPYAKDEKGSFLNMPSQNNLAVTWTINSSRWRPHWKKFRTEVAGCEEFKDNFDDGWWYVPNLGADEEGGVDAHWRQRMYENILICQGLEGMGMIRPGLQDAWVEKCKEWRRQIAELKEEPVMVHYGRQATQEYPFLLGDLRICMKGYVPGTD</sequence>
<dbReference type="AlphaFoldDB" id="A0A2G5HXT1"/>
<reference evidence="1 3" key="1">
    <citation type="submission" date="2015-10" db="EMBL/GenBank/DDBJ databases">
        <title>The cercosporin biosynthetic gene cluster was horizontally transferred to several fungal lineages and shown to be expanded in Cercospora beticola based on microsynteny with recipient genomes.</title>
        <authorList>
            <person name="De Jonge R."/>
            <person name="Ebert M.K."/>
            <person name="Suttle J.C."/>
            <person name="Jurick Ii W.M."/>
            <person name="Secor G.A."/>
            <person name="Thomma B.P."/>
            <person name="Van De Peer Y."/>
            <person name="Bolton M.D."/>
        </authorList>
    </citation>
    <scope>NUCLEOTIDE SEQUENCE [LARGE SCALE GENOMIC DNA]</scope>
    <source>
        <strain evidence="1 3">09-40</strain>
    </source>
</reference>